<evidence type="ECO:0000256" key="1">
    <source>
        <dbReference type="ARBA" id="ARBA00004141"/>
    </source>
</evidence>
<feature type="transmembrane region" description="Helical" evidence="5">
    <location>
        <begin position="72"/>
        <end position="95"/>
    </location>
</feature>
<keyword evidence="3 5" id="KW-1133">Transmembrane helix</keyword>
<organism evidence="6 7">
    <name type="scientific">Hevea brasiliensis</name>
    <name type="common">Para rubber tree</name>
    <name type="synonym">Siphonia brasiliensis</name>
    <dbReference type="NCBI Taxonomy" id="3981"/>
    <lineage>
        <taxon>Eukaryota</taxon>
        <taxon>Viridiplantae</taxon>
        <taxon>Streptophyta</taxon>
        <taxon>Embryophyta</taxon>
        <taxon>Tracheophyta</taxon>
        <taxon>Spermatophyta</taxon>
        <taxon>Magnoliopsida</taxon>
        <taxon>eudicotyledons</taxon>
        <taxon>Gunneridae</taxon>
        <taxon>Pentapetalae</taxon>
        <taxon>rosids</taxon>
        <taxon>fabids</taxon>
        <taxon>Malpighiales</taxon>
        <taxon>Euphorbiaceae</taxon>
        <taxon>Crotonoideae</taxon>
        <taxon>Micrandreae</taxon>
        <taxon>Hevea</taxon>
    </lineage>
</organism>
<feature type="transmembrane region" description="Helical" evidence="5">
    <location>
        <begin position="135"/>
        <end position="153"/>
    </location>
</feature>
<dbReference type="InterPro" id="IPR018499">
    <property type="entry name" value="Tetraspanin/Peripherin"/>
</dbReference>
<reference evidence="6 7" key="1">
    <citation type="journal article" date="2020" name="Mol. Plant">
        <title>The Chromosome-Based Rubber Tree Genome Provides New Insights into Spurge Genome Evolution and Rubber Biosynthesis.</title>
        <authorList>
            <person name="Liu J."/>
            <person name="Shi C."/>
            <person name="Shi C.C."/>
            <person name="Li W."/>
            <person name="Zhang Q.J."/>
            <person name="Zhang Y."/>
            <person name="Li K."/>
            <person name="Lu H.F."/>
            <person name="Shi C."/>
            <person name="Zhu S.T."/>
            <person name="Xiao Z.Y."/>
            <person name="Nan H."/>
            <person name="Yue Y."/>
            <person name="Zhu X.G."/>
            <person name="Wu Y."/>
            <person name="Hong X.N."/>
            <person name="Fan G.Y."/>
            <person name="Tong Y."/>
            <person name="Zhang D."/>
            <person name="Mao C.L."/>
            <person name="Liu Y.L."/>
            <person name="Hao S.J."/>
            <person name="Liu W.Q."/>
            <person name="Lv M.Q."/>
            <person name="Zhang H.B."/>
            <person name="Liu Y."/>
            <person name="Hu-Tang G.R."/>
            <person name="Wang J.P."/>
            <person name="Wang J.H."/>
            <person name="Sun Y.H."/>
            <person name="Ni S.B."/>
            <person name="Chen W.B."/>
            <person name="Zhang X.C."/>
            <person name="Jiao Y.N."/>
            <person name="Eichler E.E."/>
            <person name="Li G.H."/>
            <person name="Liu X."/>
            <person name="Gao L.Z."/>
        </authorList>
    </citation>
    <scope>NUCLEOTIDE SEQUENCE [LARGE SCALE GENOMIC DNA]</scope>
    <source>
        <strain evidence="7">cv. GT1</strain>
        <tissue evidence="6">Leaf</tissue>
    </source>
</reference>
<feature type="transmembrane region" description="Helical" evidence="5">
    <location>
        <begin position="174"/>
        <end position="196"/>
    </location>
</feature>
<evidence type="ECO:0000256" key="3">
    <source>
        <dbReference type="ARBA" id="ARBA00022989"/>
    </source>
</evidence>
<dbReference type="EMBL" id="JAAGAX010000013">
    <property type="protein sequence ID" value="KAF2293655.1"/>
    <property type="molecule type" value="Genomic_DNA"/>
</dbReference>
<proteinExistence type="predicted"/>
<evidence type="ECO:0000313" key="6">
    <source>
        <dbReference type="EMBL" id="KAF2293655.1"/>
    </source>
</evidence>
<evidence type="ECO:0000256" key="2">
    <source>
        <dbReference type="ARBA" id="ARBA00022692"/>
    </source>
</evidence>
<evidence type="ECO:0000256" key="4">
    <source>
        <dbReference type="ARBA" id="ARBA00023136"/>
    </source>
</evidence>
<keyword evidence="7" id="KW-1185">Reference proteome</keyword>
<evidence type="ECO:0000256" key="5">
    <source>
        <dbReference type="SAM" id="Phobius"/>
    </source>
</evidence>
<accession>A0A6A6KZY4</accession>
<evidence type="ECO:0000313" key="7">
    <source>
        <dbReference type="Proteomes" id="UP000467840"/>
    </source>
</evidence>
<protein>
    <submittedName>
        <fullName evidence="6">Uncharacterized protein</fullName>
    </submittedName>
</protein>
<dbReference type="Proteomes" id="UP000467840">
    <property type="component" value="Chromosome 7"/>
</dbReference>
<sequence>MEKRITVMEFLLKLINSIFTQFGLAIGSHGLFCLMKWKQDWSYHHNKYEIALTKALLGIDASKSWLSTNLPVAWFVYLLLVVGASLIVISCFGFVGAGTRNSCCLCFYSVLLVELFVAQLGAAAFVFFNHNWKEIIIFHYSLCCFLFILYIYMPSDRSSNFNSTYHFITMNWKIMRWVFLGPLASQVIALVLALYLRPLNRVIYDHHDDVRVVYPNIVRPTTTAVEESSKPPGASSSNQS</sequence>
<dbReference type="GO" id="GO:0016020">
    <property type="term" value="C:membrane"/>
    <property type="evidence" value="ECO:0007669"/>
    <property type="project" value="UniProtKB-SubCell"/>
</dbReference>
<keyword evidence="4 5" id="KW-0472">Membrane</keyword>
<feature type="transmembrane region" description="Helical" evidence="5">
    <location>
        <begin position="107"/>
        <end position="129"/>
    </location>
</feature>
<comment type="subcellular location">
    <subcellularLocation>
        <location evidence="1">Membrane</location>
        <topology evidence="1">Multi-pass membrane protein</topology>
    </subcellularLocation>
</comment>
<keyword evidence="2 5" id="KW-0812">Transmembrane</keyword>
<comment type="caution">
    <text evidence="6">The sequence shown here is derived from an EMBL/GenBank/DDBJ whole genome shotgun (WGS) entry which is preliminary data.</text>
</comment>
<gene>
    <name evidence="6" type="ORF">GH714_003897</name>
</gene>
<dbReference type="AlphaFoldDB" id="A0A6A6KZY4"/>
<name>A0A6A6KZY4_HEVBR</name>
<dbReference type="Pfam" id="PF00335">
    <property type="entry name" value="Tetraspanin"/>
    <property type="match status" value="1"/>
</dbReference>